<evidence type="ECO:0000256" key="4">
    <source>
        <dbReference type="ARBA" id="ARBA00022692"/>
    </source>
</evidence>
<evidence type="ECO:0000256" key="1">
    <source>
        <dbReference type="ARBA" id="ARBA00004429"/>
    </source>
</evidence>
<organism evidence="9 10">
    <name type="scientific">Albidiferax ferrireducens (strain ATCC BAA-621 / DSM 15236 / T118)</name>
    <name type="common">Rhodoferax ferrireducens</name>
    <dbReference type="NCBI Taxonomy" id="338969"/>
    <lineage>
        <taxon>Bacteria</taxon>
        <taxon>Pseudomonadati</taxon>
        <taxon>Pseudomonadota</taxon>
        <taxon>Betaproteobacteria</taxon>
        <taxon>Burkholderiales</taxon>
        <taxon>Comamonadaceae</taxon>
        <taxon>Rhodoferax</taxon>
    </lineage>
</organism>
<feature type="transmembrane region" description="Helical" evidence="7">
    <location>
        <begin position="47"/>
        <end position="66"/>
    </location>
</feature>
<keyword evidence="2" id="KW-1003">Cell membrane</keyword>
<evidence type="ECO:0000256" key="6">
    <source>
        <dbReference type="ARBA" id="ARBA00023136"/>
    </source>
</evidence>
<name>Q21QS1_ALBFT</name>
<evidence type="ECO:0000313" key="9">
    <source>
        <dbReference type="EMBL" id="ABD71882.1"/>
    </source>
</evidence>
<feature type="transmembrane region" description="Helical" evidence="7">
    <location>
        <begin position="212"/>
        <end position="232"/>
    </location>
</feature>
<proteinExistence type="inferred from homology"/>
<gene>
    <name evidence="9" type="ordered locus">Rfer_4194</name>
</gene>
<evidence type="ECO:0000256" key="7">
    <source>
        <dbReference type="RuleBase" id="RU369079"/>
    </source>
</evidence>
<keyword evidence="5 7" id="KW-1133">Transmembrane helix</keyword>
<evidence type="ECO:0000256" key="3">
    <source>
        <dbReference type="ARBA" id="ARBA00022519"/>
    </source>
</evidence>
<feature type="transmembrane region" description="Helical" evidence="7">
    <location>
        <begin position="135"/>
        <end position="162"/>
    </location>
</feature>
<comment type="subcellular location">
    <subcellularLocation>
        <location evidence="1 7">Cell inner membrane</location>
        <topology evidence="1 7">Multi-pass membrane protein</topology>
    </subcellularLocation>
</comment>
<keyword evidence="10" id="KW-1185">Reference proteome</keyword>
<keyword evidence="4 7" id="KW-0812">Transmembrane</keyword>
<dbReference type="PIRSF" id="PIRSF006066">
    <property type="entry name" value="HI0050"/>
    <property type="match status" value="1"/>
</dbReference>
<feature type="transmembrane region" description="Helical" evidence="7">
    <location>
        <begin position="78"/>
        <end position="97"/>
    </location>
</feature>
<feature type="transmembrane region" description="Helical" evidence="7">
    <location>
        <begin position="276"/>
        <end position="295"/>
    </location>
</feature>
<dbReference type="HOGENOM" id="CLU_019824_4_1_4"/>
<reference evidence="10" key="1">
    <citation type="submission" date="2006-02" db="EMBL/GenBank/DDBJ databases">
        <title>Complete sequence of chromosome of Rhodoferax ferrireducens DSM 15236.</title>
        <authorList>
            <person name="Copeland A."/>
            <person name="Lucas S."/>
            <person name="Lapidus A."/>
            <person name="Barry K."/>
            <person name="Detter J.C."/>
            <person name="Glavina del Rio T."/>
            <person name="Hammon N."/>
            <person name="Israni S."/>
            <person name="Pitluck S."/>
            <person name="Brettin T."/>
            <person name="Bruce D."/>
            <person name="Han C."/>
            <person name="Tapia R."/>
            <person name="Gilna P."/>
            <person name="Kiss H."/>
            <person name="Schmutz J."/>
            <person name="Larimer F."/>
            <person name="Land M."/>
            <person name="Kyrpides N."/>
            <person name="Ivanova N."/>
            <person name="Richardson P."/>
        </authorList>
    </citation>
    <scope>NUCLEOTIDE SEQUENCE [LARGE SCALE GENOMIC DNA]</scope>
    <source>
        <strain evidence="10">ATCC BAA-621 / DSM 15236 / T118</strain>
    </source>
</reference>
<feature type="transmembrane region" description="Helical" evidence="7">
    <location>
        <begin position="315"/>
        <end position="342"/>
    </location>
</feature>
<dbReference type="RefSeq" id="WP_011466440.1">
    <property type="nucleotide sequence ID" value="NC_007908.1"/>
</dbReference>
<evidence type="ECO:0000259" key="8">
    <source>
        <dbReference type="Pfam" id="PF06808"/>
    </source>
</evidence>
<keyword evidence="3 7" id="KW-0997">Cell inner membrane</keyword>
<dbReference type="eggNOG" id="COG1593">
    <property type="taxonomic scope" value="Bacteria"/>
</dbReference>
<dbReference type="InterPro" id="IPR010656">
    <property type="entry name" value="DctM"/>
</dbReference>
<dbReference type="KEGG" id="rfr:Rfer_4194"/>
<dbReference type="AlphaFoldDB" id="Q21QS1"/>
<keyword evidence="7" id="KW-0813">Transport</keyword>
<evidence type="ECO:0000256" key="2">
    <source>
        <dbReference type="ARBA" id="ARBA00022475"/>
    </source>
</evidence>
<evidence type="ECO:0000256" key="5">
    <source>
        <dbReference type="ARBA" id="ARBA00022989"/>
    </source>
</evidence>
<feature type="transmembrane region" description="Helical" evidence="7">
    <location>
        <begin position="354"/>
        <end position="376"/>
    </location>
</feature>
<dbReference type="Proteomes" id="UP000008332">
    <property type="component" value="Chromosome"/>
</dbReference>
<dbReference type="GO" id="GO:0005886">
    <property type="term" value="C:plasma membrane"/>
    <property type="evidence" value="ECO:0007669"/>
    <property type="project" value="UniProtKB-SubCell"/>
</dbReference>
<evidence type="ECO:0000313" key="10">
    <source>
        <dbReference type="Proteomes" id="UP000008332"/>
    </source>
</evidence>
<dbReference type="NCBIfam" id="TIGR00786">
    <property type="entry name" value="dctM"/>
    <property type="match status" value="1"/>
</dbReference>
<dbReference type="PANTHER" id="PTHR33362:SF5">
    <property type="entry name" value="C4-DICARBOXYLATE TRAP TRANSPORTER LARGE PERMEASE PROTEIN DCTM"/>
    <property type="match status" value="1"/>
</dbReference>
<dbReference type="GO" id="GO:0022857">
    <property type="term" value="F:transmembrane transporter activity"/>
    <property type="evidence" value="ECO:0007669"/>
    <property type="project" value="UniProtKB-UniRule"/>
</dbReference>
<comment type="function">
    <text evidence="7">Part of the tripartite ATP-independent periplasmic (TRAP) transport system.</text>
</comment>
<feature type="domain" description="TRAP C4-dicarboxylate transport system permease DctM subunit" evidence="8">
    <location>
        <begin position="8"/>
        <end position="415"/>
    </location>
</feature>
<sequence>MAFAVLLFILLLILLTGVPIAYAIGGIAVLGNQWFDATSFTRLAETQFSSVNSFVIMAIPFFILAGNVMLKGQMARSLFEFMVSLTRGITGGAAIGATGACAIFGALTGSSAAAASALAPVVVPELERHGYPRGFACGLIAAGGTLGIMIPPSVVFVVYGSLTSTSVATLFLAGVIPGLFLAALLALTSYGMAKRYGYGDTQPLQLREIWRAFKVAMPSMLMPVVVLGGIYSGKFTPTEAAAVSVVYSVIVTKYVYKTLKWSDLPDIFIDSAKSSAVVLIILAASLGVGLLASFLGAADQLTTFLISFNLSAWQFLLAVNVILLILGCFFDGFTLLVLLTPLLLPSLKALDISLIHFAIILTANIEIAAITPPVGFNLFVISGITKVGLTEVARGVLPFAITLLVGLFILTYVPSLSLMLTK</sequence>
<comment type="subunit">
    <text evidence="7">The complex comprises the extracytoplasmic solute receptor protein and the two transmembrane proteins.</text>
</comment>
<dbReference type="EMBL" id="CP000267">
    <property type="protein sequence ID" value="ABD71882.1"/>
    <property type="molecule type" value="Genomic_DNA"/>
</dbReference>
<protein>
    <recommendedName>
        <fullName evidence="7">TRAP transporter large permease protein</fullName>
    </recommendedName>
</protein>
<dbReference type="STRING" id="338969.Rfer_4194"/>
<dbReference type="OrthoDB" id="9777699at2"/>
<dbReference type="PANTHER" id="PTHR33362">
    <property type="entry name" value="SIALIC ACID TRAP TRANSPORTER PERMEASE PROTEIN SIAT-RELATED"/>
    <property type="match status" value="1"/>
</dbReference>
<keyword evidence="6 7" id="KW-0472">Membrane</keyword>
<comment type="caution">
    <text evidence="7">Lacks conserved residue(s) required for the propagation of feature annotation.</text>
</comment>
<accession>Q21QS1</accession>
<comment type="similarity">
    <text evidence="7">Belongs to the TRAP transporter large permease family.</text>
</comment>
<feature type="transmembrane region" description="Helical" evidence="7">
    <location>
        <begin position="396"/>
        <end position="420"/>
    </location>
</feature>
<dbReference type="Pfam" id="PF06808">
    <property type="entry name" value="DctM"/>
    <property type="match status" value="1"/>
</dbReference>
<feature type="transmembrane region" description="Helical" evidence="7">
    <location>
        <begin position="168"/>
        <end position="191"/>
    </location>
</feature>
<dbReference type="InterPro" id="IPR004681">
    <property type="entry name" value="TRAP_DctM"/>
</dbReference>